<gene>
    <name evidence="2" type="ORF">METZ01_LOCUS271759</name>
</gene>
<accession>A0A382K504</accession>
<dbReference type="GO" id="GO:0008081">
    <property type="term" value="F:phosphoric diester hydrolase activity"/>
    <property type="evidence" value="ECO:0007669"/>
    <property type="project" value="InterPro"/>
</dbReference>
<dbReference type="SUPFAM" id="SSF51695">
    <property type="entry name" value="PLC-like phosphodiesterases"/>
    <property type="match status" value="1"/>
</dbReference>
<dbReference type="InterPro" id="IPR030395">
    <property type="entry name" value="GP_PDE_dom"/>
</dbReference>
<dbReference type="PANTHER" id="PTHR46211:SF14">
    <property type="entry name" value="GLYCEROPHOSPHODIESTER PHOSPHODIESTERASE"/>
    <property type="match status" value="1"/>
</dbReference>
<dbReference type="AlphaFoldDB" id="A0A382K504"/>
<feature type="domain" description="GP-PDE" evidence="1">
    <location>
        <begin position="2"/>
        <end position="214"/>
    </location>
</feature>
<dbReference type="GO" id="GO:0006629">
    <property type="term" value="P:lipid metabolic process"/>
    <property type="evidence" value="ECO:0007669"/>
    <property type="project" value="InterPro"/>
</dbReference>
<dbReference type="Gene3D" id="3.20.20.190">
    <property type="entry name" value="Phosphatidylinositol (PI) phosphodiesterase"/>
    <property type="match status" value="1"/>
</dbReference>
<proteinExistence type="predicted"/>
<dbReference type="InterPro" id="IPR017946">
    <property type="entry name" value="PLC-like_Pdiesterase_TIM-brl"/>
</dbReference>
<dbReference type="Pfam" id="PF03009">
    <property type="entry name" value="GDPD"/>
    <property type="match status" value="1"/>
</dbReference>
<evidence type="ECO:0000259" key="1">
    <source>
        <dbReference type="PROSITE" id="PS51704"/>
    </source>
</evidence>
<reference evidence="2" key="1">
    <citation type="submission" date="2018-05" db="EMBL/GenBank/DDBJ databases">
        <authorList>
            <person name="Lanie J.A."/>
            <person name="Ng W.-L."/>
            <person name="Kazmierczak K.M."/>
            <person name="Andrzejewski T.M."/>
            <person name="Davidsen T.M."/>
            <person name="Wayne K.J."/>
            <person name="Tettelin H."/>
            <person name="Glass J.I."/>
            <person name="Rusch D."/>
            <person name="Podicherti R."/>
            <person name="Tsui H.-C.T."/>
            <person name="Winkler M.E."/>
        </authorList>
    </citation>
    <scope>NUCLEOTIDE SEQUENCE</scope>
</reference>
<protein>
    <recommendedName>
        <fullName evidence="1">GP-PDE domain-containing protein</fullName>
    </recommendedName>
</protein>
<sequence length="214" mass="25665">MAHLLIHRGLAKKNFTENTITAFRYCFKKNYGIETDIHCTKDNKIVCFHDFNLKGKFKVNKSLKKIKYQELLKISKYKKKPIPLLKDLIKLSKNKKFLMLEIKPLFSKENLKVLLNEIKRLKNYSLTSFKEKNIINLYKKKKNLNLGLLIPSTFTFKKVLEKSKKKYVKFLVLEKKFLGDKKLNKIKKKMYFYTIRDKKLFNQNKDKNLIFENL</sequence>
<organism evidence="2">
    <name type="scientific">marine metagenome</name>
    <dbReference type="NCBI Taxonomy" id="408172"/>
    <lineage>
        <taxon>unclassified sequences</taxon>
        <taxon>metagenomes</taxon>
        <taxon>ecological metagenomes</taxon>
    </lineage>
</organism>
<evidence type="ECO:0000313" key="2">
    <source>
        <dbReference type="EMBL" id="SVC18905.1"/>
    </source>
</evidence>
<dbReference type="PROSITE" id="PS51704">
    <property type="entry name" value="GP_PDE"/>
    <property type="match status" value="1"/>
</dbReference>
<name>A0A382K504_9ZZZZ</name>
<dbReference type="PANTHER" id="PTHR46211">
    <property type="entry name" value="GLYCEROPHOSPHORYL DIESTER PHOSPHODIESTERASE"/>
    <property type="match status" value="1"/>
</dbReference>
<dbReference type="EMBL" id="UINC01078129">
    <property type="protein sequence ID" value="SVC18905.1"/>
    <property type="molecule type" value="Genomic_DNA"/>
</dbReference>